<name>A0A2R7YTH7_9ACTN</name>
<dbReference type="PRINTS" id="PR00598">
    <property type="entry name" value="HTHMARR"/>
</dbReference>
<reference evidence="5 6" key="1">
    <citation type="submission" date="2018-03" db="EMBL/GenBank/DDBJ databases">
        <authorList>
            <person name="Keele B.F."/>
        </authorList>
    </citation>
    <scope>NUCLEOTIDE SEQUENCE [LARGE SCALE GENOMIC DNA]</scope>
    <source>
        <strain evidence="5 6">IB-3</strain>
    </source>
</reference>
<dbReference type="PROSITE" id="PS01117">
    <property type="entry name" value="HTH_MARR_1"/>
    <property type="match status" value="1"/>
</dbReference>
<evidence type="ECO:0000256" key="2">
    <source>
        <dbReference type="ARBA" id="ARBA00023125"/>
    </source>
</evidence>
<dbReference type="PROSITE" id="PS50995">
    <property type="entry name" value="HTH_MARR_2"/>
    <property type="match status" value="1"/>
</dbReference>
<dbReference type="RefSeq" id="WP_108345903.1">
    <property type="nucleotide sequence ID" value="NZ_PYXZ01000009.1"/>
</dbReference>
<dbReference type="Pfam" id="PF01047">
    <property type="entry name" value="MarR"/>
    <property type="match status" value="1"/>
</dbReference>
<dbReference type="InterPro" id="IPR023187">
    <property type="entry name" value="Tscrpt_reg_MarR-type_CS"/>
</dbReference>
<keyword evidence="2" id="KW-0238">DNA-binding</keyword>
<dbReference type="InterPro" id="IPR036390">
    <property type="entry name" value="WH_DNA-bd_sf"/>
</dbReference>
<dbReference type="GO" id="GO:0006950">
    <property type="term" value="P:response to stress"/>
    <property type="evidence" value="ECO:0007669"/>
    <property type="project" value="TreeGrafter"/>
</dbReference>
<dbReference type="Proteomes" id="UP000244867">
    <property type="component" value="Unassembled WGS sequence"/>
</dbReference>
<dbReference type="PANTHER" id="PTHR33164:SF101">
    <property type="entry name" value="TRANSCRIPTIONAL REPRESSOR MPRA"/>
    <property type="match status" value="1"/>
</dbReference>
<dbReference type="GO" id="GO:0003677">
    <property type="term" value="F:DNA binding"/>
    <property type="evidence" value="ECO:0007669"/>
    <property type="project" value="UniProtKB-KW"/>
</dbReference>
<dbReference type="OrthoDB" id="3296622at2"/>
<protein>
    <submittedName>
        <fullName evidence="5">MarR family transcriptional regulator</fullName>
    </submittedName>
</protein>
<evidence type="ECO:0000256" key="3">
    <source>
        <dbReference type="ARBA" id="ARBA00023163"/>
    </source>
</evidence>
<keyword evidence="3" id="KW-0804">Transcription</keyword>
<dbReference type="InterPro" id="IPR039422">
    <property type="entry name" value="MarR/SlyA-like"/>
</dbReference>
<evidence type="ECO:0000313" key="5">
    <source>
        <dbReference type="EMBL" id="PUA79681.1"/>
    </source>
</evidence>
<accession>A0A2R7YTH7</accession>
<dbReference type="EMBL" id="PYXZ01000009">
    <property type="protein sequence ID" value="PUA79681.1"/>
    <property type="molecule type" value="Genomic_DNA"/>
</dbReference>
<gene>
    <name evidence="5" type="ORF">C7S10_18385</name>
</gene>
<dbReference type="SMART" id="SM00347">
    <property type="entry name" value="HTH_MARR"/>
    <property type="match status" value="1"/>
</dbReference>
<dbReference type="Gene3D" id="1.10.10.10">
    <property type="entry name" value="Winged helix-like DNA-binding domain superfamily/Winged helix DNA-binding domain"/>
    <property type="match status" value="1"/>
</dbReference>
<sequence length="172" mass="19062">MAADRDPIHEAHGQWTRHGWDDAADGMAMVTSVVRVQQLLMERIDAVLRPLDLTFARYEVLRLLSFVQSGSMPMTRLGSLLQVHPTSVTSAVERLVRQGYVERLRREDDRRVILAALTDAGRDVVERATLGLNRDVFERPGIPTADVLRLTELLGELRSAAGDHVVAPATSG</sequence>
<dbReference type="AlphaFoldDB" id="A0A2R7YTH7"/>
<comment type="caution">
    <text evidence="5">The sequence shown here is derived from an EMBL/GenBank/DDBJ whole genome shotgun (WGS) entry which is preliminary data.</text>
</comment>
<dbReference type="PANTHER" id="PTHR33164">
    <property type="entry name" value="TRANSCRIPTIONAL REGULATOR, MARR FAMILY"/>
    <property type="match status" value="1"/>
</dbReference>
<organism evidence="5 6">
    <name type="scientific">Nocardioides currus</name>
    <dbReference type="NCBI Taxonomy" id="2133958"/>
    <lineage>
        <taxon>Bacteria</taxon>
        <taxon>Bacillati</taxon>
        <taxon>Actinomycetota</taxon>
        <taxon>Actinomycetes</taxon>
        <taxon>Propionibacteriales</taxon>
        <taxon>Nocardioidaceae</taxon>
        <taxon>Nocardioides</taxon>
    </lineage>
</organism>
<proteinExistence type="predicted"/>
<keyword evidence="6" id="KW-1185">Reference proteome</keyword>
<feature type="domain" description="HTH marR-type" evidence="4">
    <location>
        <begin position="26"/>
        <end position="159"/>
    </location>
</feature>
<dbReference type="InterPro" id="IPR036388">
    <property type="entry name" value="WH-like_DNA-bd_sf"/>
</dbReference>
<keyword evidence="1" id="KW-0805">Transcription regulation</keyword>
<evidence type="ECO:0000256" key="1">
    <source>
        <dbReference type="ARBA" id="ARBA00023015"/>
    </source>
</evidence>
<evidence type="ECO:0000313" key="6">
    <source>
        <dbReference type="Proteomes" id="UP000244867"/>
    </source>
</evidence>
<dbReference type="SUPFAM" id="SSF46785">
    <property type="entry name" value="Winged helix' DNA-binding domain"/>
    <property type="match status" value="1"/>
</dbReference>
<dbReference type="InterPro" id="IPR000835">
    <property type="entry name" value="HTH_MarR-typ"/>
</dbReference>
<dbReference type="GO" id="GO:0003700">
    <property type="term" value="F:DNA-binding transcription factor activity"/>
    <property type="evidence" value="ECO:0007669"/>
    <property type="project" value="InterPro"/>
</dbReference>
<evidence type="ECO:0000259" key="4">
    <source>
        <dbReference type="PROSITE" id="PS50995"/>
    </source>
</evidence>